<dbReference type="GO" id="GO:0005524">
    <property type="term" value="F:ATP binding"/>
    <property type="evidence" value="ECO:0007669"/>
    <property type="project" value="UniProtKB-KW"/>
</dbReference>
<gene>
    <name evidence="8" type="ORF">AMATHDRAFT_48257</name>
</gene>
<evidence type="ECO:0000256" key="2">
    <source>
        <dbReference type="ARBA" id="ARBA00022741"/>
    </source>
</evidence>
<evidence type="ECO:0008006" key="10">
    <source>
        <dbReference type="Google" id="ProtNLM"/>
    </source>
</evidence>
<dbReference type="GO" id="GO:0005694">
    <property type="term" value="C:chromosome"/>
    <property type="evidence" value="ECO:0007669"/>
    <property type="project" value="UniProtKB-ARBA"/>
</dbReference>
<dbReference type="OrthoDB" id="6513042at2759"/>
<feature type="domain" description="DNA2/NAM7 helicase helicase" evidence="6">
    <location>
        <begin position="352"/>
        <end position="593"/>
    </location>
</feature>
<reference evidence="8 9" key="1">
    <citation type="submission" date="2014-02" db="EMBL/GenBank/DDBJ databases">
        <title>Transposable element dynamics among asymbiotic and ectomycorrhizal Amanita fungi.</title>
        <authorList>
            <consortium name="DOE Joint Genome Institute"/>
            <person name="Hess J."/>
            <person name="Skrede I."/>
            <person name="Wolfe B."/>
            <person name="LaButti K."/>
            <person name="Ohm R.A."/>
            <person name="Grigoriev I.V."/>
            <person name="Pringle A."/>
        </authorList>
    </citation>
    <scope>NUCLEOTIDE SEQUENCE [LARGE SCALE GENOMIC DNA]</scope>
    <source>
        <strain evidence="8 9">SKay4041</strain>
    </source>
</reference>
<dbReference type="Proteomes" id="UP000242287">
    <property type="component" value="Unassembled WGS sequence"/>
</dbReference>
<keyword evidence="3" id="KW-0378">Hydrolase</keyword>
<sequence length="888" mass="99592">MYTQCIVMVPCTQLAGGELWTPFPALTDALRVYNHFKCFRATVAATCRMSTTHNSFHNVDRFDWRLRASSRKRKPPDPNAPKFFKRKTPSQVFIQEGEPFYDAVAAYKKRFTELIDLEQEEEEGVLRERLSTWSLHRLKEEGYCLTGLSAFWLQATQFGRPVASFSLGPGVILPDSRFENGTQVLVSRIDPLKEEALRGSVVSTDESRINVCFLEKHELEDGSWRLDVGTSNLIFDRMRVAVNSFNHDVSSQEAIETCSDRQLILQGTHLRDVFLQTFDPKQVHIHQALQSPDDVDYPSHQGLDHGETVDKGKRGFEQMGAFRDDMRIQSWARRYAEIDPLVIEGDPDLSGLNKSQIRALAMMIGQRICLIQGPPGTGKTKTIIEAIRLLKVHFEVPHPLLVCTYTNVAVDNLVEGLAAADVKPLRVGFGEKVRASLLEYTLDYQLERHPLQPILASVVKDEKYLDESLQDLFISIAEHKRTKSSDTPKSMKQLERLQWKYASKERQLVAVKARKYAIQQEMLQDVVSNADVVCTTCISSACVALNVVDFPVVFLDEASMSTEPASMIPLMKGSRQVALIGDHKQLPPIIVSREAATQGLDISLFERLTEEGVVPSLMLDTQYRMHPSISRFPAAEFYNLSLIDGTIDAYGNVHPRLYPPTSQYLLENNGNGNRPSVIFLDHGGSESMKDRSRVNYNEAHIVASIVEDLLLNNSEIQGYDIGIIAPYVAQISLLTRLLKNDAKYKQRFVEVLGDHRAMQLANIEIKTVDGFEGREKEVIIFSTVRNNNGGHIGFLADRRRLNVGLTRAKRGLFVVGSLHTLKAGTRTRRSETAGAVVKTGKGAESWRRYAKFLDEQGLVVKLSGDTLARALYGNLRAARSAAGNVLQG</sequence>
<name>A0A2A9NKY3_9AGAR</name>
<comment type="similarity">
    <text evidence="1">Belongs to the DNA2/NAM7 helicase family.</text>
</comment>
<dbReference type="GO" id="GO:0005737">
    <property type="term" value="C:cytoplasm"/>
    <property type="evidence" value="ECO:0007669"/>
    <property type="project" value="TreeGrafter"/>
</dbReference>
<dbReference type="SUPFAM" id="SSF52540">
    <property type="entry name" value="P-loop containing nucleoside triphosphate hydrolases"/>
    <property type="match status" value="1"/>
</dbReference>
<dbReference type="CDD" id="cd18808">
    <property type="entry name" value="SF1_C_Upf1"/>
    <property type="match status" value="1"/>
</dbReference>
<organism evidence="8 9">
    <name type="scientific">Amanita thiersii Skay4041</name>
    <dbReference type="NCBI Taxonomy" id="703135"/>
    <lineage>
        <taxon>Eukaryota</taxon>
        <taxon>Fungi</taxon>
        <taxon>Dikarya</taxon>
        <taxon>Basidiomycota</taxon>
        <taxon>Agaricomycotina</taxon>
        <taxon>Agaricomycetes</taxon>
        <taxon>Agaricomycetidae</taxon>
        <taxon>Agaricales</taxon>
        <taxon>Pluteineae</taxon>
        <taxon>Amanitaceae</taxon>
        <taxon>Amanita</taxon>
    </lineage>
</organism>
<dbReference type="InterPro" id="IPR045055">
    <property type="entry name" value="DNA2/NAM7-like"/>
</dbReference>
<dbReference type="PANTHER" id="PTHR10887:SF517">
    <property type="entry name" value="RNA HELICASE NONSENSE MRNA REDUCING FACTOR"/>
    <property type="match status" value="1"/>
</dbReference>
<dbReference type="GO" id="GO:0016787">
    <property type="term" value="F:hydrolase activity"/>
    <property type="evidence" value="ECO:0007669"/>
    <property type="project" value="UniProtKB-KW"/>
</dbReference>
<dbReference type="STRING" id="703135.A0A2A9NKY3"/>
<dbReference type="Pfam" id="PF13087">
    <property type="entry name" value="AAA_12"/>
    <property type="match status" value="1"/>
</dbReference>
<dbReference type="FunFam" id="3.40.50.300:FF:000326">
    <property type="entry name" value="P-loop containing nucleoside triphosphate hydrolase"/>
    <property type="match status" value="1"/>
</dbReference>
<dbReference type="PANTHER" id="PTHR10887">
    <property type="entry name" value="DNA2/NAM7 HELICASE FAMILY"/>
    <property type="match status" value="1"/>
</dbReference>
<dbReference type="AlphaFoldDB" id="A0A2A9NKY3"/>
<dbReference type="GO" id="GO:0003724">
    <property type="term" value="F:RNA helicase activity"/>
    <property type="evidence" value="ECO:0007669"/>
    <property type="project" value="TreeGrafter"/>
</dbReference>
<keyword evidence="5" id="KW-0067">ATP-binding</keyword>
<evidence type="ECO:0000313" key="8">
    <source>
        <dbReference type="EMBL" id="PFH49994.1"/>
    </source>
</evidence>
<dbReference type="Gene3D" id="3.40.50.300">
    <property type="entry name" value="P-loop containing nucleotide triphosphate hydrolases"/>
    <property type="match status" value="2"/>
</dbReference>
<dbReference type="InterPro" id="IPR047187">
    <property type="entry name" value="SF1_C_Upf1"/>
</dbReference>
<evidence type="ECO:0000259" key="6">
    <source>
        <dbReference type="Pfam" id="PF13086"/>
    </source>
</evidence>
<dbReference type="GO" id="GO:0000184">
    <property type="term" value="P:nuclear-transcribed mRNA catabolic process, nonsense-mediated decay"/>
    <property type="evidence" value="ECO:0007669"/>
    <property type="project" value="TreeGrafter"/>
</dbReference>
<evidence type="ECO:0000256" key="1">
    <source>
        <dbReference type="ARBA" id="ARBA00007913"/>
    </source>
</evidence>
<evidence type="ECO:0000256" key="4">
    <source>
        <dbReference type="ARBA" id="ARBA00022806"/>
    </source>
</evidence>
<keyword evidence="2" id="KW-0547">Nucleotide-binding</keyword>
<evidence type="ECO:0000259" key="7">
    <source>
        <dbReference type="Pfam" id="PF13087"/>
    </source>
</evidence>
<evidence type="ECO:0000256" key="5">
    <source>
        <dbReference type="ARBA" id="ARBA00022840"/>
    </source>
</evidence>
<dbReference type="InterPro" id="IPR041679">
    <property type="entry name" value="DNA2/NAM7-like_C"/>
</dbReference>
<dbReference type="InterPro" id="IPR041677">
    <property type="entry name" value="DNA2/NAM7_AAA_11"/>
</dbReference>
<keyword evidence="9" id="KW-1185">Reference proteome</keyword>
<dbReference type="InterPro" id="IPR027417">
    <property type="entry name" value="P-loop_NTPase"/>
</dbReference>
<dbReference type="EMBL" id="KZ302014">
    <property type="protein sequence ID" value="PFH49994.1"/>
    <property type="molecule type" value="Genomic_DNA"/>
</dbReference>
<protein>
    <recommendedName>
        <fullName evidence="10">AAA+ ATPase domain-containing protein</fullName>
    </recommendedName>
</protein>
<keyword evidence="4" id="KW-0347">Helicase</keyword>
<dbReference type="Pfam" id="PF13086">
    <property type="entry name" value="AAA_11"/>
    <property type="match status" value="1"/>
</dbReference>
<evidence type="ECO:0000313" key="9">
    <source>
        <dbReference type="Proteomes" id="UP000242287"/>
    </source>
</evidence>
<accession>A0A2A9NKY3</accession>
<evidence type="ECO:0000256" key="3">
    <source>
        <dbReference type="ARBA" id="ARBA00022801"/>
    </source>
</evidence>
<proteinExistence type="inferred from homology"/>
<feature type="domain" description="DNA2/NAM7 helicase-like C-terminal" evidence="7">
    <location>
        <begin position="600"/>
        <end position="817"/>
    </location>
</feature>